<keyword evidence="1" id="KW-0812">Transmembrane</keyword>
<dbReference type="PATRIC" id="fig|1317121.7.peg.3668"/>
<dbReference type="EMBL" id="AQQZ01000007">
    <property type="protein sequence ID" value="KNG92731.1"/>
    <property type="molecule type" value="Genomic_DNA"/>
</dbReference>
<accession>A0A0L1JLV3</accession>
<feature type="transmembrane region" description="Helical" evidence="1">
    <location>
        <begin position="166"/>
        <end position="186"/>
    </location>
</feature>
<comment type="caution">
    <text evidence="2">The sequence shown here is derived from an EMBL/GenBank/DDBJ whole genome shotgun (WGS) entry which is preliminary data.</text>
</comment>
<evidence type="ECO:0000256" key="1">
    <source>
        <dbReference type="SAM" id="Phobius"/>
    </source>
</evidence>
<feature type="transmembrane region" description="Helical" evidence="1">
    <location>
        <begin position="21"/>
        <end position="48"/>
    </location>
</feature>
<organism evidence="2 3">
    <name type="scientific">Pseudaestuariivita atlantica</name>
    <dbReference type="NCBI Taxonomy" id="1317121"/>
    <lineage>
        <taxon>Bacteria</taxon>
        <taxon>Pseudomonadati</taxon>
        <taxon>Pseudomonadota</taxon>
        <taxon>Alphaproteobacteria</taxon>
        <taxon>Rhodobacterales</taxon>
        <taxon>Paracoccaceae</taxon>
        <taxon>Pseudaestuariivita</taxon>
    </lineage>
</organism>
<proteinExistence type="predicted"/>
<dbReference type="OrthoDB" id="7631418at2"/>
<evidence type="ECO:0000313" key="3">
    <source>
        <dbReference type="Proteomes" id="UP000036938"/>
    </source>
</evidence>
<keyword evidence="1" id="KW-0472">Membrane</keyword>
<keyword evidence="3" id="KW-1185">Reference proteome</keyword>
<dbReference type="RefSeq" id="WP_050531675.1">
    <property type="nucleotide sequence ID" value="NZ_AQQZ01000007.1"/>
</dbReference>
<gene>
    <name evidence="2" type="ORF">ATO11_14725</name>
</gene>
<sequence>MNTPAHLIFGIAAFGKPDRPATLWAATLGALAPDLSLYLMGAVSLYLLRIPPNVVFGELYYSDAWQTVFAIDNSAILWGGLLAWALWRRHAVLTAFAGAGLLHIALDFPLHHDDGRAHFWPLTNWIFESPVSYWDARRHAGIVGPIEGAASLILGLWAGWRIRHWGWRAALAILLFLQLGITSIWFRMLF</sequence>
<dbReference type="STRING" id="1317121.ATO11_14725"/>
<feature type="transmembrane region" description="Helical" evidence="1">
    <location>
        <begin position="68"/>
        <end position="87"/>
    </location>
</feature>
<dbReference type="Proteomes" id="UP000036938">
    <property type="component" value="Unassembled WGS sequence"/>
</dbReference>
<protein>
    <submittedName>
        <fullName evidence="2">Cobalamin biosynthesis protein CobQ</fullName>
    </submittedName>
</protein>
<feature type="transmembrane region" description="Helical" evidence="1">
    <location>
        <begin position="142"/>
        <end position="160"/>
    </location>
</feature>
<reference evidence="2 3" key="1">
    <citation type="journal article" date="2015" name="Int. J. Syst. Evol. Microbiol.">
        <title>Aestuariivita atlantica sp. nov., isolated from deep sea sediment of the Atlantic Ocean.</title>
        <authorList>
            <person name="Li G."/>
            <person name="Lai Q."/>
            <person name="Du Y."/>
            <person name="Liu X."/>
            <person name="Sun F."/>
            <person name="Shao Z."/>
        </authorList>
    </citation>
    <scope>NUCLEOTIDE SEQUENCE [LARGE SCALE GENOMIC DNA]</scope>
    <source>
        <strain evidence="2 3">22II-S11-z3</strain>
    </source>
</reference>
<dbReference type="AlphaFoldDB" id="A0A0L1JLV3"/>
<name>A0A0L1JLV3_9RHOB</name>
<evidence type="ECO:0000313" key="2">
    <source>
        <dbReference type="EMBL" id="KNG92731.1"/>
    </source>
</evidence>
<keyword evidence="1" id="KW-1133">Transmembrane helix</keyword>